<dbReference type="EMBL" id="MXPU01000014">
    <property type="protein sequence ID" value="OWO92864.1"/>
    <property type="molecule type" value="Genomic_DNA"/>
</dbReference>
<gene>
    <name evidence="6" type="ORF">B5E41_20700</name>
</gene>
<dbReference type="Gene3D" id="3.20.20.30">
    <property type="entry name" value="Luciferase-like domain"/>
    <property type="match status" value="1"/>
</dbReference>
<sequence length="380" mass="42559">MTTSDDFRAAGNPMFNSNKLKLGVFGTNCSSACAITTAESTFEPTFEHNVEIAKKLEAAGWECMVPIARWRGFGGPTNFNGVNMDTFTWAAALAAVTTKLQFFSTTHIPTLNPIVATKMATTIDNISKGRYGLNLVTGWFTPEMEMFGVPMMEHDTRYEYATEWMEIVDTLWKKNGVTYDGQFLKVKDAFSEPKPYNKETGRPVLICAGSSGKGLHFTAKFCDFNFGFMQDMESGAAWVKKVKELAREEYKRELGTFTACPVVVRETEKEAQDYYDYYVNQKGDWEACENICEVLQVQSQNHSAEMYQKFKERFIAGWGGYPIVGTPEQVADKLVALSNTGVDGALLTMVDYNEELPFFNDRVMPLLKQAGLRNDRSAGG</sequence>
<evidence type="ECO:0000313" key="7">
    <source>
        <dbReference type="Proteomes" id="UP000197269"/>
    </source>
</evidence>
<feature type="domain" description="Luciferase-like" evidence="5">
    <location>
        <begin position="38"/>
        <end position="343"/>
    </location>
</feature>
<reference evidence="6 7" key="1">
    <citation type="submission" date="2017-03" db="EMBL/GenBank/DDBJ databases">
        <title>Genome of strain Rhizobium sp. CNPSo 668.</title>
        <authorList>
            <person name="Ribeiro R."/>
        </authorList>
    </citation>
    <scope>NUCLEOTIDE SEQUENCE [LARGE SCALE GENOMIC DNA]</scope>
    <source>
        <strain evidence="6 7">CNPSo 668</strain>
    </source>
</reference>
<evidence type="ECO:0000256" key="2">
    <source>
        <dbReference type="ARBA" id="ARBA00022643"/>
    </source>
</evidence>
<dbReference type="InterPro" id="IPR050172">
    <property type="entry name" value="SsuD_RutA_monooxygenase"/>
</dbReference>
<dbReference type="InterPro" id="IPR036661">
    <property type="entry name" value="Luciferase-like_sf"/>
</dbReference>
<evidence type="ECO:0000256" key="4">
    <source>
        <dbReference type="ARBA" id="ARBA00023033"/>
    </source>
</evidence>
<dbReference type="Proteomes" id="UP000197269">
    <property type="component" value="Unassembled WGS sequence"/>
</dbReference>
<dbReference type="Pfam" id="PF00296">
    <property type="entry name" value="Bac_luciferase"/>
    <property type="match status" value="1"/>
</dbReference>
<keyword evidence="1" id="KW-0285">Flavoprotein</keyword>
<protein>
    <submittedName>
        <fullName evidence="6">Monooxygenase</fullName>
    </submittedName>
</protein>
<keyword evidence="3" id="KW-0560">Oxidoreductase</keyword>
<keyword evidence="4 6" id="KW-0503">Monooxygenase</keyword>
<dbReference type="GO" id="GO:0004497">
    <property type="term" value="F:monooxygenase activity"/>
    <property type="evidence" value="ECO:0007669"/>
    <property type="project" value="UniProtKB-KW"/>
</dbReference>
<organism evidence="6 7">
    <name type="scientific">Rhizobium esperanzae</name>
    <dbReference type="NCBI Taxonomy" id="1967781"/>
    <lineage>
        <taxon>Bacteria</taxon>
        <taxon>Pseudomonadati</taxon>
        <taxon>Pseudomonadota</taxon>
        <taxon>Alphaproteobacteria</taxon>
        <taxon>Hyphomicrobiales</taxon>
        <taxon>Rhizobiaceae</taxon>
        <taxon>Rhizobium/Agrobacterium group</taxon>
        <taxon>Rhizobium</taxon>
    </lineage>
</organism>
<comment type="caution">
    <text evidence="6">The sequence shown here is derived from an EMBL/GenBank/DDBJ whole genome shotgun (WGS) entry which is preliminary data.</text>
</comment>
<dbReference type="GO" id="GO:0016705">
    <property type="term" value="F:oxidoreductase activity, acting on paired donors, with incorporation or reduction of molecular oxygen"/>
    <property type="evidence" value="ECO:0007669"/>
    <property type="project" value="InterPro"/>
</dbReference>
<dbReference type="CDD" id="cd01094">
    <property type="entry name" value="Alkanesulfonate_monoxygenase"/>
    <property type="match status" value="1"/>
</dbReference>
<keyword evidence="2" id="KW-0288">FMN</keyword>
<name>A0A246DRF0_9HYPH</name>
<evidence type="ECO:0000313" key="6">
    <source>
        <dbReference type="EMBL" id="OWO92864.1"/>
    </source>
</evidence>
<evidence type="ECO:0000256" key="1">
    <source>
        <dbReference type="ARBA" id="ARBA00022630"/>
    </source>
</evidence>
<proteinExistence type="predicted"/>
<dbReference type="AlphaFoldDB" id="A0A246DRF0"/>
<dbReference type="PANTHER" id="PTHR42847:SF4">
    <property type="entry name" value="ALKANESULFONATE MONOOXYGENASE-RELATED"/>
    <property type="match status" value="1"/>
</dbReference>
<dbReference type="PANTHER" id="PTHR42847">
    <property type="entry name" value="ALKANESULFONATE MONOOXYGENASE"/>
    <property type="match status" value="1"/>
</dbReference>
<dbReference type="RefSeq" id="WP_088395859.1">
    <property type="nucleotide sequence ID" value="NZ_MXPU01000014.1"/>
</dbReference>
<evidence type="ECO:0000259" key="5">
    <source>
        <dbReference type="Pfam" id="PF00296"/>
    </source>
</evidence>
<dbReference type="InterPro" id="IPR011251">
    <property type="entry name" value="Luciferase-like_dom"/>
</dbReference>
<accession>A0A246DRF0</accession>
<evidence type="ECO:0000256" key="3">
    <source>
        <dbReference type="ARBA" id="ARBA00023002"/>
    </source>
</evidence>
<dbReference type="SUPFAM" id="SSF51679">
    <property type="entry name" value="Bacterial luciferase-like"/>
    <property type="match status" value="1"/>
</dbReference>